<comment type="cofactor">
    <cofactor evidence="1">
        <name>FMN</name>
        <dbReference type="ChEBI" id="CHEBI:58210"/>
    </cofactor>
</comment>
<name>A0ABT8CBN1_9BACT</name>
<keyword evidence="7" id="KW-1185">Reference proteome</keyword>
<dbReference type="PANTHER" id="PTHR10851:SF0">
    <property type="entry name" value="PYRIDOXINE-5'-PHOSPHATE OXIDASE"/>
    <property type="match status" value="1"/>
</dbReference>
<evidence type="ECO:0000256" key="2">
    <source>
        <dbReference type="ARBA" id="ARBA00022630"/>
    </source>
</evidence>
<reference evidence="7" key="1">
    <citation type="journal article" date="2019" name="Int. J. Syst. Evol. Microbiol.">
        <title>The Global Catalogue of Microorganisms (GCM) 10K type strain sequencing project: providing services to taxonomists for standard genome sequencing and annotation.</title>
        <authorList>
            <consortium name="The Broad Institute Genomics Platform"/>
            <consortium name="The Broad Institute Genome Sequencing Center for Infectious Disease"/>
            <person name="Wu L."/>
            <person name="Ma J."/>
        </authorList>
    </citation>
    <scope>NUCLEOTIDE SEQUENCE [LARGE SCALE GENOMIC DNA]</scope>
    <source>
        <strain evidence="7">CECT 7706</strain>
    </source>
</reference>
<evidence type="ECO:0000313" key="6">
    <source>
        <dbReference type="EMBL" id="MDN3688993.1"/>
    </source>
</evidence>
<sequence length="190" mass="22002">MLFKETDSLAAIWDTVRRELHRGAGDSKHPFHFVTMATLSAKQPDTRYVVLRQLDENLCFHIFTDSRSHKVNQLILNPAVTLLFYHSRKRCQVKVQGTATIHQRDSLSKRHWEKVQGEAQKAYQGMVTPGKEVANPTDAHVWEEEKGDAYFTVVAIQPFSIECLQLDGLRHLRNRFYKEGDEWKGIWLAP</sequence>
<dbReference type="InterPro" id="IPR024624">
    <property type="entry name" value="Pyridox_Oxase_Alr4036_FMN-bd"/>
</dbReference>
<gene>
    <name evidence="6" type="ORF">QWZ15_14230</name>
</gene>
<dbReference type="SUPFAM" id="SSF50475">
    <property type="entry name" value="FMN-binding split barrel"/>
    <property type="match status" value="1"/>
</dbReference>
<accession>A0ABT8CBN1</accession>
<dbReference type="Proteomes" id="UP001236663">
    <property type="component" value="Unassembled WGS sequence"/>
</dbReference>
<protein>
    <submittedName>
        <fullName evidence="6">Pyridoxamine 5'-phosphate oxidase family protein</fullName>
    </submittedName>
</protein>
<dbReference type="RefSeq" id="WP_163387296.1">
    <property type="nucleotide sequence ID" value="NZ_JAUFQS010000016.1"/>
</dbReference>
<comment type="caution">
    <text evidence="6">The sequence shown here is derived from an EMBL/GenBank/DDBJ whole genome shotgun (WGS) entry which is preliminary data.</text>
</comment>
<dbReference type="InterPro" id="IPR000659">
    <property type="entry name" value="Pyridox_Oxase"/>
</dbReference>
<dbReference type="EMBL" id="JAUFQS010000016">
    <property type="protein sequence ID" value="MDN3688993.1"/>
    <property type="molecule type" value="Genomic_DNA"/>
</dbReference>
<keyword evidence="3" id="KW-0288">FMN</keyword>
<evidence type="ECO:0000313" key="7">
    <source>
        <dbReference type="Proteomes" id="UP001236663"/>
    </source>
</evidence>
<keyword evidence="4" id="KW-0560">Oxidoreductase</keyword>
<dbReference type="Pfam" id="PF12766">
    <property type="entry name" value="Pyridox_oxase_2"/>
    <property type="match status" value="1"/>
</dbReference>
<evidence type="ECO:0000256" key="4">
    <source>
        <dbReference type="ARBA" id="ARBA00023002"/>
    </source>
</evidence>
<proteinExistence type="predicted"/>
<dbReference type="PANTHER" id="PTHR10851">
    <property type="entry name" value="PYRIDOXINE-5-PHOSPHATE OXIDASE"/>
    <property type="match status" value="1"/>
</dbReference>
<keyword evidence="2" id="KW-0285">Flavoprotein</keyword>
<dbReference type="InterPro" id="IPR012349">
    <property type="entry name" value="Split_barrel_FMN-bd"/>
</dbReference>
<evidence type="ECO:0000256" key="3">
    <source>
        <dbReference type="ARBA" id="ARBA00022643"/>
    </source>
</evidence>
<evidence type="ECO:0000256" key="1">
    <source>
        <dbReference type="ARBA" id="ARBA00001917"/>
    </source>
</evidence>
<dbReference type="Gene3D" id="2.30.110.10">
    <property type="entry name" value="Electron Transport, Fmn-binding Protein, Chain A"/>
    <property type="match status" value="1"/>
</dbReference>
<feature type="domain" description="Pyridoxamine 5'-phosphate oxidase Alr4036 family FMN-binding" evidence="5">
    <location>
        <begin position="21"/>
        <end position="102"/>
    </location>
</feature>
<evidence type="ECO:0000259" key="5">
    <source>
        <dbReference type="Pfam" id="PF12766"/>
    </source>
</evidence>
<organism evidence="6 7">
    <name type="scientific">Cyclobacterium jeungdonense</name>
    <dbReference type="NCBI Taxonomy" id="708087"/>
    <lineage>
        <taxon>Bacteria</taxon>
        <taxon>Pseudomonadati</taxon>
        <taxon>Bacteroidota</taxon>
        <taxon>Cytophagia</taxon>
        <taxon>Cytophagales</taxon>
        <taxon>Cyclobacteriaceae</taxon>
        <taxon>Cyclobacterium</taxon>
    </lineage>
</organism>